<dbReference type="Pfam" id="PF09527">
    <property type="entry name" value="ATPase_gene1"/>
    <property type="match status" value="1"/>
</dbReference>
<keyword evidence="3" id="KW-0812">Transmembrane</keyword>
<dbReference type="InterPro" id="IPR016989">
    <property type="entry name" value="Atp1_alphaprobac"/>
</dbReference>
<proteinExistence type="inferred from homology"/>
<name>A0A6M4AUY7_9SPHN</name>
<keyword evidence="1 3" id="KW-0472">Membrane</keyword>
<organism evidence="4 5">
    <name type="scientific">Sphingomonas lacunae</name>
    <dbReference type="NCBI Taxonomy" id="2698828"/>
    <lineage>
        <taxon>Bacteria</taxon>
        <taxon>Pseudomonadati</taxon>
        <taxon>Pseudomonadota</taxon>
        <taxon>Alphaproteobacteria</taxon>
        <taxon>Sphingomonadales</taxon>
        <taxon>Sphingomonadaceae</taxon>
        <taxon>Sphingomonas</taxon>
    </lineage>
</organism>
<sequence length="116" mass="12757">MSESDGKDEFRPVDQDRRLSSIDERLERLEASEAKRTGRDRPGADPNARLANRVLADLIGGIAGGALMGWLADRLFGTWPWGFMILLFLGIVVAFRNIFRIANGAAVAARADGDER</sequence>
<comment type="similarity">
    <text evidence="1">Belongs to the bacterial AtpI family.</text>
</comment>
<feature type="compositionally biased region" description="Basic and acidic residues" evidence="2">
    <location>
        <begin position="1"/>
        <end position="43"/>
    </location>
</feature>
<dbReference type="GO" id="GO:0045259">
    <property type="term" value="C:proton-transporting ATP synthase complex"/>
    <property type="evidence" value="ECO:0007669"/>
    <property type="project" value="UniProtKB-UniRule"/>
</dbReference>
<dbReference type="GO" id="GO:1902600">
    <property type="term" value="P:proton transmembrane transport"/>
    <property type="evidence" value="ECO:0007669"/>
    <property type="project" value="UniProtKB-KW"/>
</dbReference>
<dbReference type="RefSeq" id="WP_169946531.1">
    <property type="nucleotide sequence ID" value="NZ_CP053015.1"/>
</dbReference>
<reference evidence="4 5" key="1">
    <citation type="submission" date="2020-01" db="EMBL/GenBank/DDBJ databases">
        <title>Sphingomonas sp. strain CSW-10.</title>
        <authorList>
            <person name="Chen W.-M."/>
        </authorList>
    </citation>
    <scope>NUCLEOTIDE SEQUENCE [LARGE SCALE GENOMIC DNA]</scope>
    <source>
        <strain evidence="4 5">CSW-10</strain>
    </source>
</reference>
<protein>
    <recommendedName>
        <fullName evidence="1">ATP synthase protein I</fullName>
    </recommendedName>
</protein>
<accession>A0A6M4AUY7</accession>
<comment type="function">
    <text evidence="1">A possible function for this protein is to guide the assembly of the membrane sector of the ATPase enzyme complex.</text>
</comment>
<dbReference type="InterPro" id="IPR032820">
    <property type="entry name" value="ATPase_put"/>
</dbReference>
<evidence type="ECO:0000256" key="3">
    <source>
        <dbReference type="SAM" id="Phobius"/>
    </source>
</evidence>
<dbReference type="Proteomes" id="UP000503018">
    <property type="component" value="Chromosome"/>
</dbReference>
<evidence type="ECO:0000313" key="4">
    <source>
        <dbReference type="EMBL" id="QJQ32854.1"/>
    </source>
</evidence>
<keyword evidence="1" id="KW-0406">Ion transport</keyword>
<dbReference type="KEGG" id="slan:GV829_10700"/>
<evidence type="ECO:0000256" key="1">
    <source>
        <dbReference type="PIRNR" id="PIRNR032126"/>
    </source>
</evidence>
<keyword evidence="1" id="KW-0375">Hydrogen ion transport</keyword>
<keyword evidence="1" id="KW-0813">Transport</keyword>
<dbReference type="EMBL" id="CP053015">
    <property type="protein sequence ID" value="QJQ32854.1"/>
    <property type="molecule type" value="Genomic_DNA"/>
</dbReference>
<feature type="transmembrane region" description="Helical" evidence="3">
    <location>
        <begin position="54"/>
        <end position="72"/>
    </location>
</feature>
<evidence type="ECO:0000256" key="2">
    <source>
        <dbReference type="SAM" id="MobiDB-lite"/>
    </source>
</evidence>
<evidence type="ECO:0000313" key="5">
    <source>
        <dbReference type="Proteomes" id="UP000503018"/>
    </source>
</evidence>
<feature type="region of interest" description="Disordered" evidence="2">
    <location>
        <begin position="1"/>
        <end position="47"/>
    </location>
</feature>
<feature type="transmembrane region" description="Helical" evidence="3">
    <location>
        <begin position="78"/>
        <end position="95"/>
    </location>
</feature>
<dbReference type="AlphaFoldDB" id="A0A6M4AUY7"/>
<keyword evidence="3" id="KW-1133">Transmembrane helix</keyword>
<dbReference type="PIRSF" id="PIRSF032126">
    <property type="entry name" value="F0F1_ATP_synthase_subunit_I"/>
    <property type="match status" value="1"/>
</dbReference>
<gene>
    <name evidence="4" type="ORF">GV829_10700</name>
</gene>
<keyword evidence="5" id="KW-1185">Reference proteome</keyword>